<reference evidence="3" key="1">
    <citation type="journal article" date="2019" name="Int. J. Syst. Evol. Microbiol.">
        <title>The Global Catalogue of Microorganisms (GCM) 10K type strain sequencing project: providing services to taxonomists for standard genome sequencing and annotation.</title>
        <authorList>
            <consortium name="The Broad Institute Genomics Platform"/>
            <consortium name="The Broad Institute Genome Sequencing Center for Infectious Disease"/>
            <person name="Wu L."/>
            <person name="Ma J."/>
        </authorList>
    </citation>
    <scope>NUCLEOTIDE SEQUENCE [LARGE SCALE GENOMIC DNA]</scope>
    <source>
        <strain evidence="3">JCM 32105</strain>
    </source>
</reference>
<evidence type="ECO:0000313" key="2">
    <source>
        <dbReference type="EMBL" id="GAA4462399.1"/>
    </source>
</evidence>
<organism evidence="2 3">
    <name type="scientific">Nemorincola caseinilytica</name>
    <dbReference type="NCBI Taxonomy" id="2054315"/>
    <lineage>
        <taxon>Bacteria</taxon>
        <taxon>Pseudomonadati</taxon>
        <taxon>Bacteroidota</taxon>
        <taxon>Chitinophagia</taxon>
        <taxon>Chitinophagales</taxon>
        <taxon>Chitinophagaceae</taxon>
        <taxon>Nemorincola</taxon>
    </lineage>
</organism>
<dbReference type="InterPro" id="IPR029068">
    <property type="entry name" value="Glyas_Bleomycin-R_OHBP_Dase"/>
</dbReference>
<evidence type="ECO:0000313" key="3">
    <source>
        <dbReference type="Proteomes" id="UP001500067"/>
    </source>
</evidence>
<keyword evidence="3" id="KW-1185">Reference proteome</keyword>
<name>A0ABP8NB84_9BACT</name>
<dbReference type="PANTHER" id="PTHR33993:SF2">
    <property type="entry name" value="VOC DOMAIN-CONTAINING PROTEIN"/>
    <property type="match status" value="1"/>
</dbReference>
<dbReference type="PROSITE" id="PS51819">
    <property type="entry name" value="VOC"/>
    <property type="match status" value="1"/>
</dbReference>
<comment type="caution">
    <text evidence="2">The sequence shown here is derived from an EMBL/GenBank/DDBJ whole genome shotgun (WGS) entry which is preliminary data.</text>
</comment>
<dbReference type="InterPro" id="IPR052164">
    <property type="entry name" value="Anthracycline_SecMetBiosynth"/>
</dbReference>
<dbReference type="Gene3D" id="3.10.180.10">
    <property type="entry name" value="2,3-Dihydroxybiphenyl 1,2-Dioxygenase, domain 1"/>
    <property type="match status" value="1"/>
</dbReference>
<dbReference type="PANTHER" id="PTHR33993">
    <property type="entry name" value="GLYOXALASE-RELATED"/>
    <property type="match status" value="1"/>
</dbReference>
<sequence length="120" mass="13268">MNKLFSYTAIPCEDFERAFAFYNHITNGMLARNPHVPFPMAYFTDKDGNNVGHLFQLPPFRPAGDGAVVYMEPADIDTMLAQIEKAGGKTIMPKTPLGPGKGHWAVFLDSEGNKLALHTK</sequence>
<accession>A0ABP8NB84</accession>
<dbReference type="InterPro" id="IPR004360">
    <property type="entry name" value="Glyas_Fos-R_dOase_dom"/>
</dbReference>
<dbReference type="InterPro" id="IPR037523">
    <property type="entry name" value="VOC_core"/>
</dbReference>
<proteinExistence type="predicted"/>
<protein>
    <submittedName>
        <fullName evidence="2">VOC family protein</fullName>
    </submittedName>
</protein>
<evidence type="ECO:0000259" key="1">
    <source>
        <dbReference type="PROSITE" id="PS51819"/>
    </source>
</evidence>
<dbReference type="SUPFAM" id="SSF54593">
    <property type="entry name" value="Glyoxalase/Bleomycin resistance protein/Dihydroxybiphenyl dioxygenase"/>
    <property type="match status" value="1"/>
</dbReference>
<dbReference type="RefSeq" id="WP_345079159.1">
    <property type="nucleotide sequence ID" value="NZ_BAABFA010000007.1"/>
</dbReference>
<dbReference type="Proteomes" id="UP001500067">
    <property type="component" value="Unassembled WGS sequence"/>
</dbReference>
<gene>
    <name evidence="2" type="ORF">GCM10023093_08900</name>
</gene>
<dbReference type="EMBL" id="BAABFA010000007">
    <property type="protein sequence ID" value="GAA4462399.1"/>
    <property type="molecule type" value="Genomic_DNA"/>
</dbReference>
<dbReference type="Pfam" id="PF00903">
    <property type="entry name" value="Glyoxalase"/>
    <property type="match status" value="1"/>
</dbReference>
<feature type="domain" description="VOC" evidence="1">
    <location>
        <begin position="4"/>
        <end position="120"/>
    </location>
</feature>